<dbReference type="Proteomes" id="UP000198551">
    <property type="component" value="Unassembled WGS sequence"/>
</dbReference>
<dbReference type="EMBL" id="FMCV01000011">
    <property type="protein sequence ID" value="SCF21110.1"/>
    <property type="molecule type" value="Genomic_DNA"/>
</dbReference>
<evidence type="ECO:0000313" key="3">
    <source>
        <dbReference type="Proteomes" id="UP000198551"/>
    </source>
</evidence>
<protein>
    <submittedName>
        <fullName evidence="2">Uncharacterized protein</fullName>
    </submittedName>
</protein>
<feature type="compositionally biased region" description="Pro residues" evidence="1">
    <location>
        <begin position="1"/>
        <end position="20"/>
    </location>
</feature>
<reference evidence="3" key="1">
    <citation type="submission" date="2016-06" db="EMBL/GenBank/DDBJ databases">
        <authorList>
            <person name="Varghese N."/>
        </authorList>
    </citation>
    <scope>NUCLEOTIDE SEQUENCE [LARGE SCALE GENOMIC DNA]</scope>
    <source>
        <strain evidence="3">DSM 45555</strain>
    </source>
</reference>
<sequence>MNDPPAPAPRKPAPSRPGVPVPGDLVLIDGRASVQFGGDRALWLRVTSVCDKPTYHGWVWLTGYAIDLATGKALARREVFAQIAGLQIQRRTTDNAPPRNVAPVMRRRGV</sequence>
<evidence type="ECO:0000313" key="2">
    <source>
        <dbReference type="EMBL" id="SCF21110.1"/>
    </source>
</evidence>
<accession>A0A1C4YKB9</accession>
<organism evidence="2 3">
    <name type="scientific">Micromonospora marina</name>
    <dbReference type="NCBI Taxonomy" id="307120"/>
    <lineage>
        <taxon>Bacteria</taxon>
        <taxon>Bacillati</taxon>
        <taxon>Actinomycetota</taxon>
        <taxon>Actinomycetes</taxon>
        <taxon>Micromonosporales</taxon>
        <taxon>Micromonosporaceae</taxon>
        <taxon>Micromonospora</taxon>
    </lineage>
</organism>
<dbReference type="AlphaFoldDB" id="A0A1C4YKB9"/>
<keyword evidence="3" id="KW-1185">Reference proteome</keyword>
<evidence type="ECO:0000256" key="1">
    <source>
        <dbReference type="SAM" id="MobiDB-lite"/>
    </source>
</evidence>
<gene>
    <name evidence="2" type="ORF">GA0070215_111143</name>
</gene>
<name>A0A1C4YKB9_9ACTN</name>
<feature type="region of interest" description="Disordered" evidence="1">
    <location>
        <begin position="91"/>
        <end position="110"/>
    </location>
</feature>
<proteinExistence type="predicted"/>
<feature type="region of interest" description="Disordered" evidence="1">
    <location>
        <begin position="1"/>
        <end position="22"/>
    </location>
</feature>